<keyword evidence="1" id="KW-0106">Calcium</keyword>
<dbReference type="EnsemblPlants" id="Zm00001eb117310_T001">
    <property type="protein sequence ID" value="Zm00001eb117310_P001"/>
    <property type="gene ID" value="Zm00001eb117310"/>
</dbReference>
<dbReference type="Pfam" id="PF04146">
    <property type="entry name" value="YTH"/>
    <property type="match status" value="1"/>
</dbReference>
<dbReference type="InterPro" id="IPR045168">
    <property type="entry name" value="YTH_prot"/>
</dbReference>
<dbReference type="CDD" id="cd21134">
    <property type="entry name" value="YTH"/>
    <property type="match status" value="1"/>
</dbReference>
<dbReference type="SUPFAM" id="SSF48113">
    <property type="entry name" value="Heme-dependent peroxidases"/>
    <property type="match status" value="1"/>
</dbReference>
<dbReference type="InterPro" id="IPR007275">
    <property type="entry name" value="YTH_domain"/>
</dbReference>
<comment type="function">
    <text evidence="2">Specifically recognizes and binds N6-methyladenosine (m6A)-containing RNAs, and regulates mRNA stability. M6A is a modification present at internal sites of mRNAs and some non-coding RNAs and plays a role in mRNA stability and processing.</text>
</comment>
<dbReference type="Gramene" id="Zm00001eb117310_T001">
    <property type="protein sequence ID" value="Zm00001eb117310_P001"/>
    <property type="gene ID" value="Zm00001eb117310"/>
</dbReference>
<evidence type="ECO:0000313" key="5">
    <source>
        <dbReference type="EnsemblPlants" id="Zm00001eb117310_P001"/>
    </source>
</evidence>
<protein>
    <recommendedName>
        <fullName evidence="2">YTH domain-containing family protein</fullName>
    </recommendedName>
</protein>
<feature type="domain" description="YTH" evidence="4">
    <location>
        <begin position="23"/>
        <end position="159"/>
    </location>
</feature>
<dbReference type="PROSITE" id="PS50882">
    <property type="entry name" value="YTH"/>
    <property type="match status" value="1"/>
</dbReference>
<dbReference type="GO" id="GO:0004601">
    <property type="term" value="F:peroxidase activity"/>
    <property type="evidence" value="ECO:0007669"/>
    <property type="project" value="InterPro"/>
</dbReference>
<dbReference type="GO" id="GO:1990247">
    <property type="term" value="F:N6-methyladenosine-containing RNA reader activity"/>
    <property type="evidence" value="ECO:0007669"/>
    <property type="project" value="UniProtKB-UniRule"/>
</dbReference>
<dbReference type="GO" id="GO:0006979">
    <property type="term" value="P:response to oxidative stress"/>
    <property type="evidence" value="ECO:0007669"/>
    <property type="project" value="InterPro"/>
</dbReference>
<sequence length="224" mass="25092">PDPDVRRLEPAGRHARHPILASRDFFIVVPPAEKDDDEDLFKVPQCSCQALQLQEGYINSSRNAGWGAFNSCRWQVNGSGQFCGVAEMIGPVDFDRSVDYWQQDKWSGQFPVKWHIIKDVPNNLLRHIILENNDNKPVTNSRDTQEVQLGWHDAGTYDKNIIEWPKCSGANGSLRFKVELKHGANADLVNAMKLIPPSTTSEPHPRSMSAAPSSPFHLSAPIRA</sequence>
<name>A0A804MWM3_MAIZE</name>
<evidence type="ECO:0000256" key="3">
    <source>
        <dbReference type="SAM" id="MobiDB-lite"/>
    </source>
</evidence>
<dbReference type="PANTHER" id="PTHR12357:SF64">
    <property type="entry name" value="YTH DOMAIN-CONTAINING FAMILY PROTEIN"/>
    <property type="match status" value="1"/>
</dbReference>
<dbReference type="PANTHER" id="PTHR12357">
    <property type="entry name" value="YTH YT521-B HOMOLOGY DOMAIN-CONTAINING"/>
    <property type="match status" value="1"/>
</dbReference>
<keyword evidence="6" id="KW-1185">Reference proteome</keyword>
<evidence type="ECO:0000259" key="4">
    <source>
        <dbReference type="PROSITE" id="PS50882"/>
    </source>
</evidence>
<evidence type="ECO:0000313" key="6">
    <source>
        <dbReference type="Proteomes" id="UP000007305"/>
    </source>
</evidence>
<feature type="region of interest" description="Disordered" evidence="3">
    <location>
        <begin position="196"/>
        <end position="224"/>
    </location>
</feature>
<comment type="similarity">
    <text evidence="2">Belongs to the YTHDF family.</text>
</comment>
<dbReference type="GO" id="GO:0020037">
    <property type="term" value="F:heme binding"/>
    <property type="evidence" value="ECO:0007669"/>
    <property type="project" value="InterPro"/>
</dbReference>
<dbReference type="AlphaFoldDB" id="A0A804MWM3"/>
<accession>A0A804MWM3</accession>
<reference evidence="5" key="2">
    <citation type="submission" date="2019-07" db="EMBL/GenBank/DDBJ databases">
        <authorList>
            <person name="Seetharam A."/>
            <person name="Woodhouse M."/>
            <person name="Cannon E."/>
        </authorList>
    </citation>
    <scope>NUCLEOTIDE SEQUENCE [LARGE SCALE GENOMIC DNA]</scope>
    <source>
        <strain evidence="5">cv. B73</strain>
    </source>
</reference>
<dbReference type="GO" id="GO:0061157">
    <property type="term" value="P:mRNA destabilization"/>
    <property type="evidence" value="ECO:0000318"/>
    <property type="project" value="GO_Central"/>
</dbReference>
<evidence type="ECO:0000256" key="2">
    <source>
        <dbReference type="RuleBase" id="RU369095"/>
    </source>
</evidence>
<proteinExistence type="inferred from homology"/>
<dbReference type="Proteomes" id="UP000007305">
    <property type="component" value="Chromosome 2"/>
</dbReference>
<dbReference type="InParanoid" id="A0A804MWM3"/>
<evidence type="ECO:0000256" key="1">
    <source>
        <dbReference type="ARBA" id="ARBA00022837"/>
    </source>
</evidence>
<reference evidence="6" key="1">
    <citation type="submission" date="2015-12" db="EMBL/GenBank/DDBJ databases">
        <title>Update maize B73 reference genome by single molecule sequencing technologies.</title>
        <authorList>
            <consortium name="Maize Genome Sequencing Project"/>
            <person name="Ware D."/>
        </authorList>
    </citation>
    <scope>NUCLEOTIDE SEQUENCE [LARGE SCALE GENOMIC DNA]</scope>
    <source>
        <strain evidence="6">cv. B73</strain>
    </source>
</reference>
<keyword evidence="2" id="KW-0694">RNA-binding</keyword>
<reference evidence="5" key="3">
    <citation type="submission" date="2021-05" db="UniProtKB">
        <authorList>
            <consortium name="EnsemblPlants"/>
        </authorList>
    </citation>
    <scope>IDENTIFICATION</scope>
    <source>
        <strain evidence="5">cv. B73</strain>
    </source>
</reference>
<dbReference type="GO" id="GO:0003729">
    <property type="term" value="F:mRNA binding"/>
    <property type="evidence" value="ECO:0000318"/>
    <property type="project" value="GO_Central"/>
</dbReference>
<organism evidence="5 6">
    <name type="scientific">Zea mays</name>
    <name type="common">Maize</name>
    <dbReference type="NCBI Taxonomy" id="4577"/>
    <lineage>
        <taxon>Eukaryota</taxon>
        <taxon>Viridiplantae</taxon>
        <taxon>Streptophyta</taxon>
        <taxon>Embryophyta</taxon>
        <taxon>Tracheophyta</taxon>
        <taxon>Spermatophyta</taxon>
        <taxon>Magnoliopsida</taxon>
        <taxon>Liliopsida</taxon>
        <taxon>Poales</taxon>
        <taxon>Poaceae</taxon>
        <taxon>PACMAD clade</taxon>
        <taxon>Panicoideae</taxon>
        <taxon>Andropogonodae</taxon>
        <taxon>Andropogoneae</taxon>
        <taxon>Tripsacinae</taxon>
        <taxon>Zea</taxon>
    </lineage>
</organism>
<dbReference type="InterPro" id="IPR010255">
    <property type="entry name" value="Haem_peroxidase_sf"/>
</dbReference>
<dbReference type="GO" id="GO:0005737">
    <property type="term" value="C:cytoplasm"/>
    <property type="evidence" value="ECO:0000318"/>
    <property type="project" value="GO_Central"/>
</dbReference>
<dbReference type="Gene3D" id="3.10.590.10">
    <property type="entry name" value="ph1033 like domains"/>
    <property type="match status" value="1"/>
</dbReference>